<proteinExistence type="predicted"/>
<reference evidence="1" key="2">
    <citation type="journal article" date="2015" name="Fish Shellfish Immunol.">
        <title>Early steps in the European eel (Anguilla anguilla)-Vibrio vulnificus interaction in the gills: Role of the RtxA13 toxin.</title>
        <authorList>
            <person name="Callol A."/>
            <person name="Pajuelo D."/>
            <person name="Ebbesson L."/>
            <person name="Teles M."/>
            <person name="MacKenzie S."/>
            <person name="Amaro C."/>
        </authorList>
    </citation>
    <scope>NUCLEOTIDE SEQUENCE</scope>
</reference>
<dbReference type="EMBL" id="GBXM01104721">
    <property type="protein sequence ID" value="JAH03856.1"/>
    <property type="molecule type" value="Transcribed_RNA"/>
</dbReference>
<accession>A0A0E9PGX1</accession>
<reference evidence="1" key="1">
    <citation type="submission" date="2014-11" db="EMBL/GenBank/DDBJ databases">
        <authorList>
            <person name="Amaro Gonzalez C."/>
        </authorList>
    </citation>
    <scope>NUCLEOTIDE SEQUENCE</scope>
</reference>
<name>A0A0E9PGX1_ANGAN</name>
<protein>
    <submittedName>
        <fullName evidence="1">Uncharacterized protein</fullName>
    </submittedName>
</protein>
<organism evidence="1">
    <name type="scientific">Anguilla anguilla</name>
    <name type="common">European freshwater eel</name>
    <name type="synonym">Muraena anguilla</name>
    <dbReference type="NCBI Taxonomy" id="7936"/>
    <lineage>
        <taxon>Eukaryota</taxon>
        <taxon>Metazoa</taxon>
        <taxon>Chordata</taxon>
        <taxon>Craniata</taxon>
        <taxon>Vertebrata</taxon>
        <taxon>Euteleostomi</taxon>
        <taxon>Actinopterygii</taxon>
        <taxon>Neopterygii</taxon>
        <taxon>Teleostei</taxon>
        <taxon>Anguilliformes</taxon>
        <taxon>Anguillidae</taxon>
        <taxon>Anguilla</taxon>
    </lineage>
</organism>
<evidence type="ECO:0000313" key="1">
    <source>
        <dbReference type="EMBL" id="JAH03856.1"/>
    </source>
</evidence>
<dbReference type="AlphaFoldDB" id="A0A0E9PGX1"/>
<sequence>MNSFHSLLFSAGCSFKRKKDREGRPQITFSTEPHCQRDHPLPKCIYSITTELTNSASL</sequence>